<dbReference type="Proteomes" id="UP001500503">
    <property type="component" value="Unassembled WGS sequence"/>
</dbReference>
<keyword evidence="3" id="KW-1185">Reference proteome</keyword>
<dbReference type="RefSeq" id="WP_345475391.1">
    <property type="nucleotide sequence ID" value="NZ_BAABHF010000065.1"/>
</dbReference>
<dbReference type="InterPro" id="IPR001387">
    <property type="entry name" value="Cro/C1-type_HTH"/>
</dbReference>
<dbReference type="PROSITE" id="PS50943">
    <property type="entry name" value="HTH_CROC1"/>
    <property type="match status" value="1"/>
</dbReference>
<evidence type="ECO:0000313" key="3">
    <source>
        <dbReference type="Proteomes" id="UP001500503"/>
    </source>
</evidence>
<name>A0ABP8R798_9ACTN</name>
<dbReference type="Pfam" id="PF19054">
    <property type="entry name" value="DUF5753"/>
    <property type="match status" value="1"/>
</dbReference>
<organism evidence="2 3">
    <name type="scientific">Actinoallomurus oryzae</name>
    <dbReference type="NCBI Taxonomy" id="502180"/>
    <lineage>
        <taxon>Bacteria</taxon>
        <taxon>Bacillati</taxon>
        <taxon>Actinomycetota</taxon>
        <taxon>Actinomycetes</taxon>
        <taxon>Streptosporangiales</taxon>
        <taxon>Thermomonosporaceae</taxon>
        <taxon>Actinoallomurus</taxon>
    </lineage>
</organism>
<evidence type="ECO:0000259" key="1">
    <source>
        <dbReference type="PROSITE" id="PS50943"/>
    </source>
</evidence>
<accession>A0ABP8R798</accession>
<protein>
    <submittedName>
        <fullName evidence="2">Helix-turn-helix transcriptional regulator</fullName>
    </submittedName>
</protein>
<dbReference type="InterPro" id="IPR010982">
    <property type="entry name" value="Lambda_DNA-bd_dom_sf"/>
</dbReference>
<dbReference type="InterPro" id="IPR043917">
    <property type="entry name" value="DUF5753"/>
</dbReference>
<sequence>MTDDLVDPESSLWAWLAYDVRFYRKKYNLTQHQLGQVIISSASNVSNIEAGRRKLTDEQALALDVRFVTGGHFSRLLRFARRGHDPDWFKQYAHLEAKARLIKTYEAITVPGLLQPPEYATALFRGGGVIDFADALSERMSRADVFKRSDPPLYWAIVPENVIDWPIGGPEVMRKQLAHLLDMSTRPNISMRVVPRTAGAHAGVDGSFSLISGKDGEVAYTESPGGGRLVAGGDEIREFGLRYDRIGQAALPESASREMIQRVMEAL</sequence>
<dbReference type="SUPFAM" id="SSF47413">
    <property type="entry name" value="lambda repressor-like DNA-binding domains"/>
    <property type="match status" value="1"/>
</dbReference>
<feature type="domain" description="HTH cro/C1-type" evidence="1">
    <location>
        <begin position="20"/>
        <end position="63"/>
    </location>
</feature>
<gene>
    <name evidence="2" type="ORF">GCM10023191_096640</name>
</gene>
<dbReference type="EMBL" id="BAABHF010000065">
    <property type="protein sequence ID" value="GAA4520144.1"/>
    <property type="molecule type" value="Genomic_DNA"/>
</dbReference>
<evidence type="ECO:0000313" key="2">
    <source>
        <dbReference type="EMBL" id="GAA4520144.1"/>
    </source>
</evidence>
<reference evidence="3" key="1">
    <citation type="journal article" date="2019" name="Int. J. Syst. Evol. Microbiol.">
        <title>The Global Catalogue of Microorganisms (GCM) 10K type strain sequencing project: providing services to taxonomists for standard genome sequencing and annotation.</title>
        <authorList>
            <consortium name="The Broad Institute Genomics Platform"/>
            <consortium name="The Broad Institute Genome Sequencing Center for Infectious Disease"/>
            <person name="Wu L."/>
            <person name="Ma J."/>
        </authorList>
    </citation>
    <scope>NUCLEOTIDE SEQUENCE [LARGE SCALE GENOMIC DNA]</scope>
    <source>
        <strain evidence="3">JCM 17933</strain>
    </source>
</reference>
<proteinExistence type="predicted"/>
<comment type="caution">
    <text evidence="2">The sequence shown here is derived from an EMBL/GenBank/DDBJ whole genome shotgun (WGS) entry which is preliminary data.</text>
</comment>
<dbReference type="Gene3D" id="1.10.260.40">
    <property type="entry name" value="lambda repressor-like DNA-binding domains"/>
    <property type="match status" value="1"/>
</dbReference>
<dbReference type="SMART" id="SM00530">
    <property type="entry name" value="HTH_XRE"/>
    <property type="match status" value="1"/>
</dbReference>
<dbReference type="Pfam" id="PF01381">
    <property type="entry name" value="HTH_3"/>
    <property type="match status" value="1"/>
</dbReference>
<dbReference type="CDD" id="cd00093">
    <property type="entry name" value="HTH_XRE"/>
    <property type="match status" value="1"/>
</dbReference>